<evidence type="ECO:0000313" key="11">
    <source>
        <dbReference type="Proteomes" id="UP001085076"/>
    </source>
</evidence>
<evidence type="ECO:0000256" key="6">
    <source>
        <dbReference type="ARBA" id="ARBA00023033"/>
    </source>
</evidence>
<name>A0A9D5CAZ7_9LILI</name>
<evidence type="ECO:0000256" key="1">
    <source>
        <dbReference type="ARBA" id="ARBA00010617"/>
    </source>
</evidence>
<keyword evidence="9" id="KW-0732">Signal</keyword>
<evidence type="ECO:0000256" key="7">
    <source>
        <dbReference type="PIRSR" id="PIRSR602401-1"/>
    </source>
</evidence>
<gene>
    <name evidence="10" type="ORF">J5N97_022320</name>
</gene>
<dbReference type="Gene3D" id="1.10.630.10">
    <property type="entry name" value="Cytochrome P450"/>
    <property type="match status" value="1"/>
</dbReference>
<dbReference type="InterPro" id="IPR001128">
    <property type="entry name" value="Cyt_P450"/>
</dbReference>
<reference evidence="10" key="1">
    <citation type="submission" date="2021-03" db="EMBL/GenBank/DDBJ databases">
        <authorList>
            <person name="Li Z."/>
            <person name="Yang C."/>
        </authorList>
    </citation>
    <scope>NUCLEOTIDE SEQUENCE</scope>
    <source>
        <strain evidence="10">Dzin_1.0</strain>
        <tissue evidence="10">Leaf</tissue>
    </source>
</reference>
<evidence type="ECO:0000256" key="2">
    <source>
        <dbReference type="ARBA" id="ARBA00022617"/>
    </source>
</evidence>
<reference evidence="10" key="2">
    <citation type="journal article" date="2022" name="Hortic Res">
        <title>The genome of Dioscorea zingiberensis sheds light on the biosynthesis, origin and evolution of the medicinally important diosgenin saponins.</title>
        <authorList>
            <person name="Li Y."/>
            <person name="Tan C."/>
            <person name="Li Z."/>
            <person name="Guo J."/>
            <person name="Li S."/>
            <person name="Chen X."/>
            <person name="Wang C."/>
            <person name="Dai X."/>
            <person name="Yang H."/>
            <person name="Song W."/>
            <person name="Hou L."/>
            <person name="Xu J."/>
            <person name="Tong Z."/>
            <person name="Xu A."/>
            <person name="Yuan X."/>
            <person name="Wang W."/>
            <person name="Yang Q."/>
            <person name="Chen L."/>
            <person name="Sun Z."/>
            <person name="Wang K."/>
            <person name="Pan B."/>
            <person name="Chen J."/>
            <person name="Bao Y."/>
            <person name="Liu F."/>
            <person name="Qi X."/>
            <person name="Gang D.R."/>
            <person name="Wen J."/>
            <person name="Li J."/>
        </authorList>
    </citation>
    <scope>NUCLEOTIDE SEQUENCE</scope>
    <source>
        <strain evidence="10">Dzin_1.0</strain>
    </source>
</reference>
<keyword evidence="4 8" id="KW-0560">Oxidoreductase</keyword>
<feature type="binding site" description="axial binding residue" evidence="7">
    <location>
        <position position="433"/>
    </location>
    <ligand>
        <name>heme</name>
        <dbReference type="ChEBI" id="CHEBI:30413"/>
    </ligand>
    <ligandPart>
        <name>Fe</name>
        <dbReference type="ChEBI" id="CHEBI:18248"/>
    </ligandPart>
</feature>
<evidence type="ECO:0000256" key="4">
    <source>
        <dbReference type="ARBA" id="ARBA00023002"/>
    </source>
</evidence>
<dbReference type="GO" id="GO:0020037">
    <property type="term" value="F:heme binding"/>
    <property type="evidence" value="ECO:0007669"/>
    <property type="project" value="InterPro"/>
</dbReference>
<dbReference type="OrthoDB" id="1470350at2759"/>
<evidence type="ECO:0000256" key="8">
    <source>
        <dbReference type="RuleBase" id="RU000461"/>
    </source>
</evidence>
<organism evidence="10 11">
    <name type="scientific">Dioscorea zingiberensis</name>
    <dbReference type="NCBI Taxonomy" id="325984"/>
    <lineage>
        <taxon>Eukaryota</taxon>
        <taxon>Viridiplantae</taxon>
        <taxon>Streptophyta</taxon>
        <taxon>Embryophyta</taxon>
        <taxon>Tracheophyta</taxon>
        <taxon>Spermatophyta</taxon>
        <taxon>Magnoliopsida</taxon>
        <taxon>Liliopsida</taxon>
        <taxon>Dioscoreales</taxon>
        <taxon>Dioscoreaceae</taxon>
        <taxon>Dioscorea</taxon>
    </lineage>
</organism>
<comment type="similarity">
    <text evidence="1 8">Belongs to the cytochrome P450 family.</text>
</comment>
<keyword evidence="5 7" id="KW-0408">Iron</keyword>
<comment type="caution">
    <text evidence="10">The sequence shown here is derived from an EMBL/GenBank/DDBJ whole genome shotgun (WGS) entry which is preliminary data.</text>
</comment>
<dbReference type="PRINTS" id="PR00463">
    <property type="entry name" value="EP450I"/>
</dbReference>
<proteinExistence type="inferred from homology"/>
<keyword evidence="3 7" id="KW-0479">Metal-binding</keyword>
<dbReference type="GO" id="GO:0016705">
    <property type="term" value="F:oxidoreductase activity, acting on paired donors, with incorporation or reduction of molecular oxygen"/>
    <property type="evidence" value="ECO:0007669"/>
    <property type="project" value="InterPro"/>
</dbReference>
<dbReference type="PROSITE" id="PS00086">
    <property type="entry name" value="CYTOCHROME_P450"/>
    <property type="match status" value="1"/>
</dbReference>
<dbReference type="InterPro" id="IPR017972">
    <property type="entry name" value="Cyt_P450_CS"/>
</dbReference>
<dbReference type="EMBL" id="JAGGNH010000006">
    <property type="protein sequence ID" value="KAJ0969443.1"/>
    <property type="molecule type" value="Genomic_DNA"/>
</dbReference>
<accession>A0A9D5CAZ7</accession>
<dbReference type="AlphaFoldDB" id="A0A9D5CAZ7"/>
<dbReference type="SUPFAM" id="SSF48264">
    <property type="entry name" value="Cytochrome P450"/>
    <property type="match status" value="1"/>
</dbReference>
<dbReference type="PANTHER" id="PTHR47955:SF8">
    <property type="entry name" value="CYTOCHROME P450 71D11-LIKE"/>
    <property type="match status" value="1"/>
</dbReference>
<evidence type="ECO:0000256" key="3">
    <source>
        <dbReference type="ARBA" id="ARBA00022723"/>
    </source>
</evidence>
<dbReference type="FunFam" id="1.10.630.10:FF:000043">
    <property type="entry name" value="Cytochrome P450 99A2"/>
    <property type="match status" value="1"/>
</dbReference>
<dbReference type="CDD" id="cd11072">
    <property type="entry name" value="CYP71-like"/>
    <property type="match status" value="1"/>
</dbReference>
<protein>
    <recommendedName>
        <fullName evidence="12">Cytochrome P450</fullName>
    </recommendedName>
</protein>
<comment type="cofactor">
    <cofactor evidence="7">
        <name>heme</name>
        <dbReference type="ChEBI" id="CHEBI:30413"/>
    </cofactor>
</comment>
<dbReference type="Pfam" id="PF00067">
    <property type="entry name" value="p450"/>
    <property type="match status" value="1"/>
</dbReference>
<keyword evidence="11" id="KW-1185">Reference proteome</keyword>
<dbReference type="InterPro" id="IPR002401">
    <property type="entry name" value="Cyt_P450_E_grp-I"/>
</dbReference>
<dbReference type="Proteomes" id="UP001085076">
    <property type="component" value="Miscellaneous, Linkage group lg06"/>
</dbReference>
<evidence type="ECO:0000256" key="5">
    <source>
        <dbReference type="ARBA" id="ARBA00023004"/>
    </source>
</evidence>
<keyword evidence="6 8" id="KW-0503">Monooxygenase</keyword>
<dbReference type="PANTHER" id="PTHR47955">
    <property type="entry name" value="CYTOCHROME P450 FAMILY 71 PROTEIN"/>
    <property type="match status" value="1"/>
</dbReference>
<evidence type="ECO:0008006" key="12">
    <source>
        <dbReference type="Google" id="ProtNLM"/>
    </source>
</evidence>
<keyword evidence="2 7" id="KW-0349">Heme</keyword>
<feature type="chain" id="PRO_5039456526" description="Cytochrome P450" evidence="9">
    <location>
        <begin position="19"/>
        <end position="498"/>
    </location>
</feature>
<evidence type="ECO:0000256" key="9">
    <source>
        <dbReference type="SAM" id="SignalP"/>
    </source>
</evidence>
<dbReference type="PRINTS" id="PR00385">
    <property type="entry name" value="P450"/>
</dbReference>
<sequence length="498" mass="56450">MILSFFLFFFMLFRRRSGRTAWPPGPWTMPIIGSLHHFLRGTPHHIVTELSHKHGPLMHLRLGQLDVIVASSTEMAKAITMTHDTNFAFRPDLIAGRIITYNNVNISLAPYGGYWRQMRKLCMVELLNTRRVKAMHPIRAQEFFNLFERIAAAAGSAVNFTQEMFTFANTMTAKATFGMESKHGQRFISASKRSLELGSAFNLAELFPSVSFIERLTGLKARTPRVHQEMDQILDDIIETHEAMKKSGIHGSSDEGMEKEGILDVMWRIKAQGDLEIPLTMDNVKSVLLDMYVGGTDTTAMTLTWAMTELIRNPKVMQKAQEEVRHGFKGKSIIDEEDIKDLHYLKLVIKETMRLHMPVPFLIPRESSEACKIGDYEIPAGTRVLINAWGIGRDPKYWDNPESFMPERFDGNQIDFKGTNYEFLPFGAGRRICPGIGFGVANLEFALAHLLFYFNWELPAGVKPEDLDMTEILGLTAAKKLDVYLIATPYASLPKPID</sequence>
<dbReference type="GO" id="GO:0004497">
    <property type="term" value="F:monooxygenase activity"/>
    <property type="evidence" value="ECO:0007669"/>
    <property type="project" value="UniProtKB-KW"/>
</dbReference>
<dbReference type="InterPro" id="IPR036396">
    <property type="entry name" value="Cyt_P450_sf"/>
</dbReference>
<dbReference type="GO" id="GO:0005506">
    <property type="term" value="F:iron ion binding"/>
    <property type="evidence" value="ECO:0007669"/>
    <property type="project" value="InterPro"/>
</dbReference>
<feature type="signal peptide" evidence="9">
    <location>
        <begin position="1"/>
        <end position="18"/>
    </location>
</feature>
<evidence type="ECO:0000313" key="10">
    <source>
        <dbReference type="EMBL" id="KAJ0969443.1"/>
    </source>
</evidence>